<feature type="transmembrane region" description="Helical" evidence="6">
    <location>
        <begin position="233"/>
        <end position="253"/>
    </location>
</feature>
<gene>
    <name evidence="8" type="ORF">C1I95_00520</name>
</gene>
<feature type="transmembrane region" description="Helical" evidence="6">
    <location>
        <begin position="354"/>
        <end position="374"/>
    </location>
</feature>
<evidence type="ECO:0000259" key="7">
    <source>
        <dbReference type="PROSITE" id="PS50850"/>
    </source>
</evidence>
<proteinExistence type="predicted"/>
<feature type="transmembrane region" description="Helical" evidence="6">
    <location>
        <begin position="68"/>
        <end position="91"/>
    </location>
</feature>
<dbReference type="InterPro" id="IPR036259">
    <property type="entry name" value="MFS_trans_sf"/>
</dbReference>
<feature type="transmembrane region" description="Helical" evidence="6">
    <location>
        <begin position="197"/>
        <end position="221"/>
    </location>
</feature>
<evidence type="ECO:0000256" key="4">
    <source>
        <dbReference type="ARBA" id="ARBA00022989"/>
    </source>
</evidence>
<keyword evidence="5 6" id="KW-0472">Membrane</keyword>
<evidence type="ECO:0000256" key="1">
    <source>
        <dbReference type="ARBA" id="ARBA00004651"/>
    </source>
</evidence>
<dbReference type="PANTHER" id="PTHR43124:SF3">
    <property type="entry name" value="CHLORAMPHENICOL EFFLUX PUMP RV0191"/>
    <property type="match status" value="1"/>
</dbReference>
<dbReference type="GO" id="GO:0005886">
    <property type="term" value="C:plasma membrane"/>
    <property type="evidence" value="ECO:0007669"/>
    <property type="project" value="UniProtKB-SubCell"/>
</dbReference>
<keyword evidence="4 6" id="KW-1133">Transmembrane helix</keyword>
<feature type="transmembrane region" description="Helical" evidence="6">
    <location>
        <begin position="154"/>
        <end position="176"/>
    </location>
</feature>
<dbReference type="Pfam" id="PF07690">
    <property type="entry name" value="MFS_1"/>
    <property type="match status" value="1"/>
</dbReference>
<sequence>MIIYVLLVCSFAVATAEFVLVGLLPQVAADLGVSVPAAGQLVTAYMVVVAVGGPVATVLTRRLPRRELLAGTMALATVSAVASAMATSYPMLLSARLGSALAQALFMAVASQVAMASVPAERQTTAVARLFGGFALATVLGLPLGSLVGEAFGWPVTFVAVAVLAAAGLLGVLVFCPRVATPPPTGVRESVGGLFRPALLAGFGVTLLALTGFVAAFTYVAPMLREVTGLSPGWVSVGLVGYGLGTIAGNLLAGRVRPDAISRRLPAAVGALAVILLAQPVLLPVPPIALAGLALLGAAAFLVVPLVQTWLMGQVDAGSTGLVAAVNISVAGAAGALGAALGGAVLTVGLGPAWIGPVAAVSVLAATVVAAGIARQRAPLPDVTATPTRAEAG</sequence>
<dbReference type="SUPFAM" id="SSF103473">
    <property type="entry name" value="MFS general substrate transporter"/>
    <property type="match status" value="1"/>
</dbReference>
<evidence type="ECO:0000313" key="8">
    <source>
        <dbReference type="EMBL" id="PZG24222.1"/>
    </source>
</evidence>
<dbReference type="AlphaFoldDB" id="A0A2W2EIR1"/>
<dbReference type="CDD" id="cd17324">
    <property type="entry name" value="MFS_NepI_like"/>
    <property type="match status" value="1"/>
</dbReference>
<keyword evidence="9" id="KW-1185">Reference proteome</keyword>
<dbReference type="OrthoDB" id="4335859at2"/>
<comment type="caution">
    <text evidence="8">The sequence shown here is derived from an EMBL/GenBank/DDBJ whole genome shotgun (WGS) entry which is preliminary data.</text>
</comment>
<evidence type="ECO:0000256" key="2">
    <source>
        <dbReference type="ARBA" id="ARBA00022475"/>
    </source>
</evidence>
<reference evidence="8 9" key="1">
    <citation type="submission" date="2018-01" db="EMBL/GenBank/DDBJ databases">
        <title>Draft genome sequence of Jishengella sp. NA12.</title>
        <authorList>
            <person name="Sahin N."/>
            <person name="Ay H."/>
            <person name="Saygin H."/>
        </authorList>
    </citation>
    <scope>NUCLEOTIDE SEQUENCE [LARGE SCALE GENOMIC DNA]</scope>
    <source>
        <strain evidence="8 9">NA12</strain>
    </source>
</reference>
<accession>A0A2W2EIR1</accession>
<name>A0A2W2EIR1_9ACTN</name>
<dbReference type="InterPro" id="IPR020846">
    <property type="entry name" value="MFS_dom"/>
</dbReference>
<feature type="transmembrane region" description="Helical" evidence="6">
    <location>
        <begin position="323"/>
        <end position="348"/>
    </location>
</feature>
<evidence type="ECO:0000256" key="3">
    <source>
        <dbReference type="ARBA" id="ARBA00022692"/>
    </source>
</evidence>
<keyword evidence="3 6" id="KW-0812">Transmembrane</keyword>
<dbReference type="GO" id="GO:0022857">
    <property type="term" value="F:transmembrane transporter activity"/>
    <property type="evidence" value="ECO:0007669"/>
    <property type="project" value="InterPro"/>
</dbReference>
<feature type="transmembrane region" description="Helical" evidence="6">
    <location>
        <begin position="288"/>
        <end position="311"/>
    </location>
</feature>
<feature type="domain" description="Major facilitator superfamily (MFS) profile" evidence="7">
    <location>
        <begin position="2"/>
        <end position="377"/>
    </location>
</feature>
<dbReference type="Gene3D" id="1.20.1250.20">
    <property type="entry name" value="MFS general substrate transporter like domains"/>
    <property type="match status" value="1"/>
</dbReference>
<dbReference type="InterPro" id="IPR050189">
    <property type="entry name" value="MFS_Efflux_Transporters"/>
</dbReference>
<feature type="transmembrane region" description="Helical" evidence="6">
    <location>
        <begin position="265"/>
        <end position="282"/>
    </location>
</feature>
<keyword evidence="2" id="KW-1003">Cell membrane</keyword>
<feature type="transmembrane region" description="Helical" evidence="6">
    <location>
        <begin position="130"/>
        <end position="148"/>
    </location>
</feature>
<dbReference type="Proteomes" id="UP000248924">
    <property type="component" value="Unassembled WGS sequence"/>
</dbReference>
<dbReference type="RefSeq" id="WP_111211735.1">
    <property type="nucleotide sequence ID" value="NZ_POTY01000002.1"/>
</dbReference>
<organism evidence="8 9">
    <name type="scientific">Micromonospora craterilacus</name>
    <dbReference type="NCBI Taxonomy" id="1655439"/>
    <lineage>
        <taxon>Bacteria</taxon>
        <taxon>Bacillati</taxon>
        <taxon>Actinomycetota</taxon>
        <taxon>Actinomycetes</taxon>
        <taxon>Micromonosporales</taxon>
        <taxon>Micromonosporaceae</taxon>
        <taxon>Micromonospora</taxon>
    </lineage>
</organism>
<protein>
    <submittedName>
        <fullName evidence="8">MFS transporter</fullName>
    </submittedName>
</protein>
<feature type="transmembrane region" description="Helical" evidence="6">
    <location>
        <begin position="39"/>
        <end position="59"/>
    </location>
</feature>
<dbReference type="PROSITE" id="PS50850">
    <property type="entry name" value="MFS"/>
    <property type="match status" value="1"/>
</dbReference>
<evidence type="ECO:0000256" key="6">
    <source>
        <dbReference type="SAM" id="Phobius"/>
    </source>
</evidence>
<evidence type="ECO:0000256" key="5">
    <source>
        <dbReference type="ARBA" id="ARBA00023136"/>
    </source>
</evidence>
<evidence type="ECO:0000313" key="9">
    <source>
        <dbReference type="Proteomes" id="UP000248924"/>
    </source>
</evidence>
<dbReference type="InterPro" id="IPR011701">
    <property type="entry name" value="MFS"/>
</dbReference>
<comment type="subcellular location">
    <subcellularLocation>
        <location evidence="1">Cell membrane</location>
        <topology evidence="1">Multi-pass membrane protein</topology>
    </subcellularLocation>
</comment>
<dbReference type="PANTHER" id="PTHR43124">
    <property type="entry name" value="PURINE EFFLUX PUMP PBUE"/>
    <property type="match status" value="1"/>
</dbReference>
<feature type="transmembrane region" description="Helical" evidence="6">
    <location>
        <begin position="97"/>
        <end position="118"/>
    </location>
</feature>
<dbReference type="EMBL" id="POTY01000002">
    <property type="protein sequence ID" value="PZG24222.1"/>
    <property type="molecule type" value="Genomic_DNA"/>
</dbReference>